<reference evidence="2 3" key="1">
    <citation type="journal article" date="2024" name="Plant Biotechnol. J.">
        <title>Dendrobium thyrsiflorum genome and its molecular insights into genes involved in important horticultural traits.</title>
        <authorList>
            <person name="Chen B."/>
            <person name="Wang J.Y."/>
            <person name="Zheng P.J."/>
            <person name="Li K.L."/>
            <person name="Liang Y.M."/>
            <person name="Chen X.F."/>
            <person name="Zhang C."/>
            <person name="Zhao X."/>
            <person name="He X."/>
            <person name="Zhang G.Q."/>
            <person name="Liu Z.J."/>
            <person name="Xu Q."/>
        </authorList>
    </citation>
    <scope>NUCLEOTIDE SEQUENCE [LARGE SCALE GENOMIC DNA]</scope>
    <source>
        <strain evidence="2">GZMU011</strain>
    </source>
</reference>
<dbReference type="AlphaFoldDB" id="A0ABD0VGJ2"/>
<sequence>MTTPPYARSDAASPTFALIASSCSMPSLAPLNTEEMNAIRGSSSFHSRNPLHPPCSLFANRRPRKP</sequence>
<evidence type="ECO:0000313" key="2">
    <source>
        <dbReference type="EMBL" id="KAL0923840.1"/>
    </source>
</evidence>
<name>A0ABD0VGJ2_DENTH</name>
<dbReference type="Proteomes" id="UP001552299">
    <property type="component" value="Unassembled WGS sequence"/>
</dbReference>
<evidence type="ECO:0000313" key="3">
    <source>
        <dbReference type="Proteomes" id="UP001552299"/>
    </source>
</evidence>
<proteinExistence type="predicted"/>
<keyword evidence="3" id="KW-1185">Reference proteome</keyword>
<gene>
    <name evidence="2" type="ORF">M5K25_004619</name>
</gene>
<evidence type="ECO:0000256" key="1">
    <source>
        <dbReference type="SAM" id="MobiDB-lite"/>
    </source>
</evidence>
<feature type="region of interest" description="Disordered" evidence="1">
    <location>
        <begin position="40"/>
        <end position="66"/>
    </location>
</feature>
<comment type="caution">
    <text evidence="2">The sequence shown here is derived from an EMBL/GenBank/DDBJ whole genome shotgun (WGS) entry which is preliminary data.</text>
</comment>
<protein>
    <submittedName>
        <fullName evidence="2">Uncharacterized protein</fullName>
    </submittedName>
</protein>
<accession>A0ABD0VGJ2</accession>
<dbReference type="EMBL" id="JANQDX010000005">
    <property type="protein sequence ID" value="KAL0923840.1"/>
    <property type="molecule type" value="Genomic_DNA"/>
</dbReference>
<organism evidence="2 3">
    <name type="scientific">Dendrobium thyrsiflorum</name>
    <name type="common">Pinecone-like raceme dendrobium</name>
    <name type="synonym">Orchid</name>
    <dbReference type="NCBI Taxonomy" id="117978"/>
    <lineage>
        <taxon>Eukaryota</taxon>
        <taxon>Viridiplantae</taxon>
        <taxon>Streptophyta</taxon>
        <taxon>Embryophyta</taxon>
        <taxon>Tracheophyta</taxon>
        <taxon>Spermatophyta</taxon>
        <taxon>Magnoliopsida</taxon>
        <taxon>Liliopsida</taxon>
        <taxon>Asparagales</taxon>
        <taxon>Orchidaceae</taxon>
        <taxon>Epidendroideae</taxon>
        <taxon>Malaxideae</taxon>
        <taxon>Dendrobiinae</taxon>
        <taxon>Dendrobium</taxon>
    </lineage>
</organism>